<dbReference type="GO" id="GO:0005829">
    <property type="term" value="C:cytosol"/>
    <property type="evidence" value="ECO:0007669"/>
    <property type="project" value="TreeGrafter"/>
</dbReference>
<evidence type="ECO:0000313" key="4">
    <source>
        <dbReference type="Proteomes" id="UP000282818"/>
    </source>
</evidence>
<dbReference type="Gene3D" id="3.40.50.880">
    <property type="match status" value="1"/>
</dbReference>
<dbReference type="GO" id="GO:0000162">
    <property type="term" value="P:L-tryptophan biosynthetic process"/>
    <property type="evidence" value="ECO:0007669"/>
    <property type="project" value="TreeGrafter"/>
</dbReference>
<dbReference type="InterPro" id="IPR017926">
    <property type="entry name" value="GATASE"/>
</dbReference>
<dbReference type="InterPro" id="IPR029062">
    <property type="entry name" value="Class_I_gatase-like"/>
</dbReference>
<dbReference type="SUPFAM" id="SSF52317">
    <property type="entry name" value="Class I glutamine amidotransferase-like"/>
    <property type="match status" value="1"/>
</dbReference>
<dbReference type="AlphaFoldDB" id="A0A437QAA7"/>
<evidence type="ECO:0000256" key="1">
    <source>
        <dbReference type="ARBA" id="ARBA00022962"/>
    </source>
</evidence>
<dbReference type="Pfam" id="PF00117">
    <property type="entry name" value="GATase"/>
    <property type="match status" value="1"/>
</dbReference>
<sequence>MKVLIIDNYDSFTYNLYQFIGEILSAERGRGHIEAFDVIVKRNDEVTLEDVKAIAADRIIISPGPGNPEDAHYFGVCAQVIKEVGKTTPLLGVCLGMQGITHVFGGRVVKAALPMHGKVSPITHDSSGIFAGIPDQLEVMRYHSLVAEPAELPACLRLTAVVGELTADQFEDRQRVAAGDVFEIMGIQHREYPITGIQFHPESFATEGGKELIKNFLFGAA</sequence>
<evidence type="ECO:0000313" key="3">
    <source>
        <dbReference type="EMBL" id="RVU31369.1"/>
    </source>
</evidence>
<keyword evidence="1" id="KW-0315">Glutamine amidotransferase</keyword>
<dbReference type="GO" id="GO:0004049">
    <property type="term" value="F:anthranilate synthase activity"/>
    <property type="evidence" value="ECO:0007669"/>
    <property type="project" value="TreeGrafter"/>
</dbReference>
<comment type="caution">
    <text evidence="3">The sequence shown here is derived from an EMBL/GenBank/DDBJ whole genome shotgun (WGS) entry which is preliminary data.</text>
</comment>
<dbReference type="PRINTS" id="PR00099">
    <property type="entry name" value="CPSGATASE"/>
</dbReference>
<dbReference type="PRINTS" id="PR00096">
    <property type="entry name" value="GATASE"/>
</dbReference>
<dbReference type="FunFam" id="3.40.50.880:FF:000003">
    <property type="entry name" value="Anthranilate synthase component II"/>
    <property type="match status" value="1"/>
</dbReference>
<feature type="domain" description="Glutamine amidotransferase" evidence="2">
    <location>
        <begin position="4"/>
        <end position="218"/>
    </location>
</feature>
<reference evidence="3 4" key="1">
    <citation type="submission" date="2019-01" db="EMBL/GenBank/DDBJ databases">
        <authorList>
            <person name="Chen W.-M."/>
        </authorList>
    </citation>
    <scope>NUCLEOTIDE SEQUENCE [LARGE SCALE GENOMIC DNA]</scope>
    <source>
        <strain evidence="3 4">HPM-16</strain>
    </source>
</reference>
<dbReference type="PANTHER" id="PTHR43418:SF4">
    <property type="entry name" value="MULTIFUNCTIONAL TRYPTOPHAN BIOSYNTHESIS PROTEIN"/>
    <property type="match status" value="1"/>
</dbReference>
<organism evidence="3 4">
    <name type="scientific">Neptunomonas marina</name>
    <dbReference type="NCBI Taxonomy" id="1815562"/>
    <lineage>
        <taxon>Bacteria</taxon>
        <taxon>Pseudomonadati</taxon>
        <taxon>Pseudomonadota</taxon>
        <taxon>Gammaproteobacteria</taxon>
        <taxon>Oceanospirillales</taxon>
        <taxon>Oceanospirillaceae</taxon>
        <taxon>Neptunomonas</taxon>
    </lineage>
</organism>
<dbReference type="RefSeq" id="WP_127693227.1">
    <property type="nucleotide sequence ID" value="NZ_SACQ01000002.1"/>
</dbReference>
<accession>A0A437QAA7</accession>
<dbReference type="InterPro" id="IPR006221">
    <property type="entry name" value="TrpG/PapA_dom"/>
</dbReference>
<gene>
    <name evidence="3" type="ORF">EOE65_05110</name>
</gene>
<dbReference type="InterPro" id="IPR050472">
    <property type="entry name" value="Anth_synth/Amidotransfase"/>
</dbReference>
<name>A0A437QAA7_9GAMM</name>
<evidence type="ECO:0000259" key="2">
    <source>
        <dbReference type="Pfam" id="PF00117"/>
    </source>
</evidence>
<dbReference type="CDD" id="cd01743">
    <property type="entry name" value="GATase1_Anthranilate_Synthase"/>
    <property type="match status" value="1"/>
</dbReference>
<dbReference type="EMBL" id="SACQ01000002">
    <property type="protein sequence ID" value="RVU31369.1"/>
    <property type="molecule type" value="Genomic_DNA"/>
</dbReference>
<dbReference type="PANTHER" id="PTHR43418">
    <property type="entry name" value="MULTIFUNCTIONAL TRYPTOPHAN BIOSYNTHESIS PROTEIN-RELATED"/>
    <property type="match status" value="1"/>
</dbReference>
<dbReference type="Proteomes" id="UP000282818">
    <property type="component" value="Unassembled WGS sequence"/>
</dbReference>
<dbReference type="PRINTS" id="PR00097">
    <property type="entry name" value="ANTSNTHASEII"/>
</dbReference>
<proteinExistence type="predicted"/>
<keyword evidence="4" id="KW-1185">Reference proteome</keyword>
<dbReference type="NCBIfam" id="TIGR00566">
    <property type="entry name" value="trpG_papA"/>
    <property type="match status" value="1"/>
</dbReference>
<dbReference type="PROSITE" id="PS51273">
    <property type="entry name" value="GATASE_TYPE_1"/>
    <property type="match status" value="1"/>
</dbReference>
<protein>
    <submittedName>
        <fullName evidence="3">Aminodeoxychorismate/anthranilate synthase component II</fullName>
    </submittedName>
</protein>